<accession>A0ABU1MLP1</accession>
<proteinExistence type="predicted"/>
<dbReference type="GO" id="GO:0016787">
    <property type="term" value="F:hydrolase activity"/>
    <property type="evidence" value="ECO:0007669"/>
    <property type="project" value="UniProtKB-KW"/>
</dbReference>
<evidence type="ECO:0000256" key="1">
    <source>
        <dbReference type="ARBA" id="ARBA00022801"/>
    </source>
</evidence>
<dbReference type="SUPFAM" id="SSF52499">
    <property type="entry name" value="Isochorismatase-like hydrolases"/>
    <property type="match status" value="1"/>
</dbReference>
<dbReference type="EC" id="3.5.1.107" evidence="3"/>
<keyword evidence="1 3" id="KW-0378">Hydrolase</keyword>
<dbReference type="Proteomes" id="UP001184150">
    <property type="component" value="Unassembled WGS sequence"/>
</dbReference>
<comment type="caution">
    <text evidence="3">The sequence shown here is derived from an EMBL/GenBank/DDBJ whole genome shotgun (WGS) entry which is preliminary data.</text>
</comment>
<dbReference type="InterPro" id="IPR000868">
    <property type="entry name" value="Isochorismatase-like_dom"/>
</dbReference>
<sequence>MRDNDDLMANYRKAYDNRVGFGHRPALILIDFCQAYFEPGNLLYAPVEAALESALRLRALARAAGVPVVLTNVVYQAGGLDGGRFFEKAVPLRNFLKGSPTAAFGPGLTPFADELVVSKQYPSAFFATSLASTLTAAGIGSVILTGLTTSGCVRASCVDAMSHGFRTAVVAEACGDRHPDPHEANLFDMNAKYADVVSEDEAAQFLRSLVSGAAAV</sequence>
<reference evidence="3 4" key="1">
    <citation type="submission" date="2023-07" db="EMBL/GenBank/DDBJ databases">
        <title>Sorghum-associated microbial communities from plants grown in Nebraska, USA.</title>
        <authorList>
            <person name="Schachtman D."/>
        </authorList>
    </citation>
    <scope>NUCLEOTIDE SEQUENCE [LARGE SCALE GENOMIC DNA]</scope>
    <source>
        <strain evidence="3 4">DS1027</strain>
    </source>
</reference>
<dbReference type="Pfam" id="PF00857">
    <property type="entry name" value="Isochorismatase"/>
    <property type="match status" value="1"/>
</dbReference>
<evidence type="ECO:0000313" key="3">
    <source>
        <dbReference type="EMBL" id="MDR6510951.1"/>
    </source>
</evidence>
<dbReference type="InterPro" id="IPR036380">
    <property type="entry name" value="Isochorismatase-like_sf"/>
</dbReference>
<dbReference type="EMBL" id="JAVDRD010000004">
    <property type="protein sequence ID" value="MDR6510951.1"/>
    <property type="molecule type" value="Genomic_DNA"/>
</dbReference>
<evidence type="ECO:0000313" key="4">
    <source>
        <dbReference type="Proteomes" id="UP001184150"/>
    </source>
</evidence>
<dbReference type="Gene3D" id="3.40.50.850">
    <property type="entry name" value="Isochorismatase-like"/>
    <property type="match status" value="1"/>
</dbReference>
<dbReference type="PANTHER" id="PTHR43540">
    <property type="entry name" value="PEROXYUREIDOACRYLATE/UREIDOACRYLATE AMIDOHYDROLASE-RELATED"/>
    <property type="match status" value="1"/>
</dbReference>
<dbReference type="InterPro" id="IPR050272">
    <property type="entry name" value="Isochorismatase-like_hydrls"/>
</dbReference>
<evidence type="ECO:0000259" key="2">
    <source>
        <dbReference type="Pfam" id="PF00857"/>
    </source>
</evidence>
<dbReference type="PANTHER" id="PTHR43540:SF1">
    <property type="entry name" value="ISOCHORISMATASE HYDROLASE"/>
    <property type="match status" value="1"/>
</dbReference>
<organism evidence="3 4">
    <name type="scientific">Novosphingobium capsulatum</name>
    <dbReference type="NCBI Taxonomy" id="13688"/>
    <lineage>
        <taxon>Bacteria</taxon>
        <taxon>Pseudomonadati</taxon>
        <taxon>Pseudomonadota</taxon>
        <taxon>Alphaproteobacteria</taxon>
        <taxon>Sphingomonadales</taxon>
        <taxon>Sphingomonadaceae</taxon>
        <taxon>Novosphingobium</taxon>
    </lineage>
</organism>
<keyword evidence="4" id="KW-1185">Reference proteome</keyword>
<gene>
    <name evidence="3" type="ORF">J2792_001823</name>
</gene>
<protein>
    <submittedName>
        <fullName evidence="3">Maleamate amidohydrolase</fullName>
        <ecNumber evidence="3">3.5.1.107</ecNumber>
    </submittedName>
</protein>
<dbReference type="RefSeq" id="WP_309804960.1">
    <property type="nucleotide sequence ID" value="NZ_JAVDRD010000004.1"/>
</dbReference>
<feature type="domain" description="Isochorismatase-like" evidence="2">
    <location>
        <begin position="26"/>
        <end position="199"/>
    </location>
</feature>
<name>A0ABU1MLP1_9SPHN</name>